<evidence type="ECO:0000256" key="2">
    <source>
        <dbReference type="ARBA" id="ARBA00006991"/>
    </source>
</evidence>
<dbReference type="InterPro" id="IPR013087">
    <property type="entry name" value="Znf_C2H2_type"/>
</dbReference>
<feature type="domain" description="C2H2-type" evidence="12">
    <location>
        <begin position="98"/>
        <end position="125"/>
    </location>
</feature>
<dbReference type="Pfam" id="PF13894">
    <property type="entry name" value="zf-C2H2_4"/>
    <property type="match status" value="1"/>
</dbReference>
<keyword evidence="4" id="KW-0677">Repeat</keyword>
<dbReference type="Proteomes" id="UP001153620">
    <property type="component" value="Chromosome 3"/>
</dbReference>
<feature type="region of interest" description="Disordered" evidence="11">
    <location>
        <begin position="411"/>
        <end position="450"/>
    </location>
</feature>
<evidence type="ECO:0000256" key="5">
    <source>
        <dbReference type="ARBA" id="ARBA00022771"/>
    </source>
</evidence>
<keyword evidence="9" id="KW-0539">Nucleus</keyword>
<accession>A0A9N9S0W8</accession>
<dbReference type="PANTHER" id="PTHR47772">
    <property type="entry name" value="ZINC FINGER PROTEIN 200"/>
    <property type="match status" value="1"/>
</dbReference>
<dbReference type="SMART" id="SM00355">
    <property type="entry name" value="ZnF_C2H2"/>
    <property type="match status" value="9"/>
</dbReference>
<feature type="domain" description="C2H2-type" evidence="12">
    <location>
        <begin position="231"/>
        <end position="259"/>
    </location>
</feature>
<evidence type="ECO:0000256" key="11">
    <source>
        <dbReference type="SAM" id="MobiDB-lite"/>
    </source>
</evidence>
<feature type="region of interest" description="Disordered" evidence="11">
    <location>
        <begin position="557"/>
        <end position="587"/>
    </location>
</feature>
<feature type="domain" description="C2H2-type" evidence="12">
    <location>
        <begin position="141"/>
        <end position="170"/>
    </location>
</feature>
<feature type="compositionally biased region" description="Low complexity" evidence="11">
    <location>
        <begin position="411"/>
        <end position="438"/>
    </location>
</feature>
<feature type="domain" description="C2H2-type" evidence="12">
    <location>
        <begin position="170"/>
        <end position="198"/>
    </location>
</feature>
<evidence type="ECO:0000256" key="9">
    <source>
        <dbReference type="ARBA" id="ARBA00023242"/>
    </source>
</evidence>
<keyword evidence="3" id="KW-0479">Metal-binding</keyword>
<feature type="compositionally biased region" description="Polar residues" evidence="11">
    <location>
        <begin position="439"/>
        <end position="450"/>
    </location>
</feature>
<feature type="region of interest" description="Disordered" evidence="11">
    <location>
        <begin position="309"/>
        <end position="369"/>
    </location>
</feature>
<evidence type="ECO:0000259" key="12">
    <source>
        <dbReference type="PROSITE" id="PS50157"/>
    </source>
</evidence>
<keyword evidence="6" id="KW-0862">Zinc</keyword>
<dbReference type="PROSITE" id="PS50157">
    <property type="entry name" value="ZINC_FINGER_C2H2_2"/>
    <property type="match status" value="8"/>
</dbReference>
<reference evidence="13" key="2">
    <citation type="submission" date="2022-10" db="EMBL/GenBank/DDBJ databases">
        <authorList>
            <consortium name="ENA_rothamsted_submissions"/>
            <consortium name="culmorum"/>
            <person name="King R."/>
        </authorList>
    </citation>
    <scope>NUCLEOTIDE SEQUENCE</scope>
</reference>
<evidence type="ECO:0000256" key="4">
    <source>
        <dbReference type="ARBA" id="ARBA00022737"/>
    </source>
</evidence>
<evidence type="ECO:0000313" key="13">
    <source>
        <dbReference type="EMBL" id="CAG9806816.1"/>
    </source>
</evidence>
<feature type="region of interest" description="Disordered" evidence="11">
    <location>
        <begin position="1"/>
        <end position="22"/>
    </location>
</feature>
<dbReference type="GO" id="GO:0008270">
    <property type="term" value="F:zinc ion binding"/>
    <property type="evidence" value="ECO:0007669"/>
    <property type="project" value="UniProtKB-KW"/>
</dbReference>
<comment type="subcellular location">
    <subcellularLocation>
        <location evidence="1">Nucleus</location>
    </subcellularLocation>
</comment>
<dbReference type="GO" id="GO:0005634">
    <property type="term" value="C:nucleus"/>
    <property type="evidence" value="ECO:0007669"/>
    <property type="project" value="UniProtKB-SubCell"/>
</dbReference>
<gene>
    <name evidence="13" type="ORF">CHIRRI_LOCUS9670</name>
</gene>
<feature type="domain" description="C2H2-type" evidence="12">
    <location>
        <begin position="200"/>
        <end position="228"/>
    </location>
</feature>
<proteinExistence type="inferred from homology"/>
<dbReference type="InterPro" id="IPR036236">
    <property type="entry name" value="Znf_C2H2_sf"/>
</dbReference>
<organism evidence="13 14">
    <name type="scientific">Chironomus riparius</name>
    <dbReference type="NCBI Taxonomy" id="315576"/>
    <lineage>
        <taxon>Eukaryota</taxon>
        <taxon>Metazoa</taxon>
        <taxon>Ecdysozoa</taxon>
        <taxon>Arthropoda</taxon>
        <taxon>Hexapoda</taxon>
        <taxon>Insecta</taxon>
        <taxon>Pterygota</taxon>
        <taxon>Neoptera</taxon>
        <taxon>Endopterygota</taxon>
        <taxon>Diptera</taxon>
        <taxon>Nematocera</taxon>
        <taxon>Chironomoidea</taxon>
        <taxon>Chironomidae</taxon>
        <taxon>Chironominae</taxon>
        <taxon>Chironomus</taxon>
    </lineage>
</organism>
<feature type="domain" description="C2H2-type" evidence="12">
    <location>
        <begin position="296"/>
        <end position="324"/>
    </location>
</feature>
<dbReference type="Gene3D" id="3.30.160.60">
    <property type="entry name" value="Classic Zinc Finger"/>
    <property type="match status" value="5"/>
</dbReference>
<evidence type="ECO:0000256" key="6">
    <source>
        <dbReference type="ARBA" id="ARBA00022833"/>
    </source>
</evidence>
<dbReference type="Pfam" id="PF00096">
    <property type="entry name" value="zf-C2H2"/>
    <property type="match status" value="2"/>
</dbReference>
<dbReference type="PANTHER" id="PTHR47772:SF15">
    <property type="entry name" value="REDUCED EXPRESSION 2-RELATED"/>
    <property type="match status" value="1"/>
</dbReference>
<comment type="similarity">
    <text evidence="2">Belongs to the krueppel C2H2-type zinc-finger protein family.</text>
</comment>
<keyword evidence="7" id="KW-0805">Transcription regulation</keyword>
<evidence type="ECO:0000256" key="1">
    <source>
        <dbReference type="ARBA" id="ARBA00004123"/>
    </source>
</evidence>
<name>A0A9N9S0W8_9DIPT</name>
<keyword evidence="14" id="KW-1185">Reference proteome</keyword>
<evidence type="ECO:0000256" key="10">
    <source>
        <dbReference type="PROSITE-ProRule" id="PRU00042"/>
    </source>
</evidence>
<evidence type="ECO:0000256" key="7">
    <source>
        <dbReference type="ARBA" id="ARBA00023015"/>
    </source>
</evidence>
<feature type="region of interest" description="Disordered" evidence="11">
    <location>
        <begin position="602"/>
        <end position="628"/>
    </location>
</feature>
<evidence type="ECO:0000256" key="3">
    <source>
        <dbReference type="ARBA" id="ARBA00022723"/>
    </source>
</evidence>
<feature type="compositionally biased region" description="Low complexity" evidence="11">
    <location>
        <begin position="322"/>
        <end position="335"/>
    </location>
</feature>
<reference evidence="13" key="1">
    <citation type="submission" date="2022-01" db="EMBL/GenBank/DDBJ databases">
        <authorList>
            <person name="King R."/>
        </authorList>
    </citation>
    <scope>NUCLEOTIDE SEQUENCE</scope>
</reference>
<keyword evidence="8" id="KW-0804">Transcription</keyword>
<dbReference type="SUPFAM" id="SSF57667">
    <property type="entry name" value="beta-beta-alpha zinc fingers"/>
    <property type="match status" value="3"/>
</dbReference>
<feature type="compositionally biased region" description="Low complexity" evidence="11">
    <location>
        <begin position="344"/>
        <end position="369"/>
    </location>
</feature>
<feature type="domain" description="C2H2-type" evidence="12">
    <location>
        <begin position="45"/>
        <end position="78"/>
    </location>
</feature>
<dbReference type="InterPro" id="IPR050636">
    <property type="entry name" value="C2H2-ZF_domain-containing"/>
</dbReference>
<dbReference type="EMBL" id="OU895879">
    <property type="protein sequence ID" value="CAG9806816.1"/>
    <property type="molecule type" value="Genomic_DNA"/>
</dbReference>
<feature type="compositionally biased region" description="Polar residues" evidence="11">
    <location>
        <begin position="1"/>
        <end position="17"/>
    </location>
</feature>
<dbReference type="AlphaFoldDB" id="A0A9N9S0W8"/>
<evidence type="ECO:0000313" key="14">
    <source>
        <dbReference type="Proteomes" id="UP001153620"/>
    </source>
</evidence>
<keyword evidence="5 10" id="KW-0863">Zinc-finger</keyword>
<dbReference type="OrthoDB" id="8922241at2759"/>
<sequence>MDSQENANIPTIEQPAQSDDKLKATVEAPKAIEPKQVAVKPKPTYKCLVCGKSYSKKTSLFTHHKTHPEHCVHCGENRGSSVENIYEHNLKHIDLRPFVCKVCGDSFLRNQQFNEHEKSHLEKKPEDKDTPVVTKEKDNKYKCKTCQSSFTNWKLFYKHQQDSGHVNEKFLCEICGSEFLSNLLLSQHIRRLHRRTDETFPCTSCTKVFASKPNLDSHIKKMHQNDNTKTHRCETCNNVFSSAPNLKQHIKTVHEVEREFECQTCKKPFKAKNRLTRHEKEVHMGKNGNPDEVRMFNCDHCQKKYKRSWHQARHNQMKHENSNTSTATTSSSAETPPTPEINGNLNLPSANTINNNNNSPINNNNTIASNNNFNYQQAIQQQTATHQSQHTISQEISNIQPSHPAQNIIPQQQQQSVWNNQNQAQAQPHHQMSPQQQHTGHNSPQAHHQTHLSYGSEMMDTTKSYAATPPMSSTPVNNGQYVHYAVNEQYANKYEIQTPPAQQVSYDSWNQQQAWDYNQYHHMQPATDWSNYYDPNQQHAMYNNTYNNYKTDYNCLNQQQQQPPPPTTHLQAAHQSPADPSMYNGSNYYYYPQVPDPYINHQQQQLSSPQPDYSPNNLNHQPHSNYPM</sequence>
<evidence type="ECO:0000256" key="8">
    <source>
        <dbReference type="ARBA" id="ARBA00023163"/>
    </source>
</evidence>
<feature type="domain" description="C2H2-type" evidence="12">
    <location>
        <begin position="260"/>
        <end position="288"/>
    </location>
</feature>
<dbReference type="PROSITE" id="PS00028">
    <property type="entry name" value="ZINC_FINGER_C2H2_1"/>
    <property type="match status" value="8"/>
</dbReference>
<protein>
    <recommendedName>
        <fullName evidence="12">C2H2-type domain-containing protein</fullName>
    </recommendedName>
</protein>